<keyword evidence="2" id="KW-1133">Transmembrane helix</keyword>
<feature type="transmembrane region" description="Helical" evidence="2">
    <location>
        <begin position="414"/>
        <end position="435"/>
    </location>
</feature>
<evidence type="ECO:0000256" key="2">
    <source>
        <dbReference type="SAM" id="Phobius"/>
    </source>
</evidence>
<dbReference type="GeneID" id="92074074"/>
<protein>
    <submittedName>
        <fullName evidence="3">Uncharacterized protein</fullName>
    </submittedName>
</protein>
<feature type="transmembrane region" description="Helical" evidence="2">
    <location>
        <begin position="554"/>
        <end position="575"/>
    </location>
</feature>
<keyword evidence="2" id="KW-0812">Transmembrane</keyword>
<dbReference type="Pfam" id="PF01544">
    <property type="entry name" value="CorA"/>
    <property type="match status" value="1"/>
</dbReference>
<feature type="transmembrane region" description="Helical" evidence="2">
    <location>
        <begin position="521"/>
        <end position="542"/>
    </location>
</feature>
<feature type="region of interest" description="Disordered" evidence="1">
    <location>
        <begin position="489"/>
        <end position="508"/>
    </location>
</feature>
<sequence length="602" mass="69116">MSWMLQEIRRYMDNLLSPHDDVPLAGKAPQDSVPQQLGVHPSNKEAFAKSFKLPDDVSFDDCGGAFVVDTTKKLSQGRVPKAQGRHSILSGIRIPNNDLWHEVLKTPRTPKKAKKRFIWLPDASQTTALVCVLGSPPVERDPMTLFFDRHSNYELHFFDDTTPHLNTWETELHISFYQVLETGKSQPPGMTKPFREPFPSKTPCDLTKASMGFRFFGDFFDRYWTCHFIEYVPSDGSEKTWDLPFDSSSSMSSKNREWKQRKVLELYLFERIVTKVVNSTREIYNRVRRELGVSGEVFSMVALDSGDYFSSSEHWQKCQETLQVVEDRLEHIATEVAKWDSRERDRGAERPRWTRRDERKYSGEIKKRLGSSNSKVRDLRRLKADITVLKDLLVSRQDQIRNDLSLRSDENIRFFTYVTVVFLPLGFAASIFSMSEVPDGQLVGSMAIVATVALVLTGLALTTNGISRKLPRLSETALKRSYLAKSSRKREEGQIAAPDNSGNHAADAGPRRQRTIWYIRFWLMYVLVEMPAHRVALAYNAMNQDKWTLMTGVSIVPALVLLPYCLFVWLVRVIGYNTIDLTRRLWGGSSNKGIYYLGEMFY</sequence>
<feature type="transmembrane region" description="Helical" evidence="2">
    <location>
        <begin position="441"/>
        <end position="462"/>
    </location>
</feature>
<evidence type="ECO:0000256" key="1">
    <source>
        <dbReference type="SAM" id="MobiDB-lite"/>
    </source>
</evidence>
<dbReference type="RefSeq" id="XP_066703639.1">
    <property type="nucleotide sequence ID" value="XM_066841012.1"/>
</dbReference>
<organism evidence="3 4">
    <name type="scientific">Apiospora aurea</name>
    <dbReference type="NCBI Taxonomy" id="335848"/>
    <lineage>
        <taxon>Eukaryota</taxon>
        <taxon>Fungi</taxon>
        <taxon>Dikarya</taxon>
        <taxon>Ascomycota</taxon>
        <taxon>Pezizomycotina</taxon>
        <taxon>Sordariomycetes</taxon>
        <taxon>Xylariomycetidae</taxon>
        <taxon>Amphisphaeriales</taxon>
        <taxon>Apiosporaceae</taxon>
        <taxon>Apiospora</taxon>
    </lineage>
</organism>
<name>A0ABR1QNZ8_9PEZI</name>
<dbReference type="Proteomes" id="UP001391051">
    <property type="component" value="Unassembled WGS sequence"/>
</dbReference>
<keyword evidence="4" id="KW-1185">Reference proteome</keyword>
<evidence type="ECO:0000313" key="4">
    <source>
        <dbReference type="Proteomes" id="UP001391051"/>
    </source>
</evidence>
<dbReference type="Gene3D" id="1.20.58.340">
    <property type="entry name" value="Magnesium transport protein CorA, transmembrane region"/>
    <property type="match status" value="1"/>
</dbReference>
<proteinExistence type="predicted"/>
<keyword evidence="2" id="KW-0472">Membrane</keyword>
<comment type="caution">
    <text evidence="3">The sequence shown here is derived from an EMBL/GenBank/DDBJ whole genome shotgun (WGS) entry which is preliminary data.</text>
</comment>
<evidence type="ECO:0000313" key="3">
    <source>
        <dbReference type="EMBL" id="KAK7959936.1"/>
    </source>
</evidence>
<dbReference type="EMBL" id="JAQQWE010000003">
    <property type="protein sequence ID" value="KAK7959936.1"/>
    <property type="molecule type" value="Genomic_DNA"/>
</dbReference>
<accession>A0ABR1QNZ8</accession>
<gene>
    <name evidence="3" type="ORF">PG986_004790</name>
</gene>
<reference evidence="3 4" key="1">
    <citation type="submission" date="2023-01" db="EMBL/GenBank/DDBJ databases">
        <title>Analysis of 21 Apiospora genomes using comparative genomics revels a genus with tremendous synthesis potential of carbohydrate active enzymes and secondary metabolites.</title>
        <authorList>
            <person name="Sorensen T."/>
        </authorList>
    </citation>
    <scope>NUCLEOTIDE SEQUENCE [LARGE SCALE GENOMIC DNA]</scope>
    <source>
        <strain evidence="3 4">CBS 24483</strain>
    </source>
</reference>
<dbReference type="InterPro" id="IPR002523">
    <property type="entry name" value="MgTranspt_CorA/ZnTranspt_ZntB"/>
</dbReference>